<evidence type="ECO:0000256" key="6">
    <source>
        <dbReference type="SAM" id="SignalP"/>
    </source>
</evidence>
<proteinExistence type="inferred from homology"/>
<keyword evidence="5" id="KW-0812">Transmembrane</keyword>
<sequence>MKLLVYLLLFVIAKTLQHELEVIQKSILSNNGKFDLISNNPSNSYLKHINLEQSSLTIGVTSIYSSQYQILLDIGTPSRELSLLVDTQWPLTWLPTADCKCGNFATISKDESTTLDFENTQISINYTQGSVSGYLASDIFISKSENFTHKFLAVDKKEGFEWLVSDGVLGLGLGDNSLITTLYNEGIIKGRIFGIFLSRNEESKKSKLLIGDADQDEYSSLEGISMDVKSLEKWEVEWEYYKINNTTYNKTIKTQINPGEQYLIGPEELVKIIIDQINATGFCHMWYYNILVCPEGKNITYPSLLFGFLNNTVILMPGSYTSNSTNNTYILIQSHKEDYWIFGQPFVKEYFPVFNMDSKKIMLYKINYMNSLSLVIYVIVSIFVIVVILVPVIVYCFISKSTFTNDELSDSLIR</sequence>
<feature type="chain" id="PRO_5012345105" description="Peptidase A1 domain-containing protein" evidence="6">
    <location>
        <begin position="18"/>
        <end position="414"/>
    </location>
</feature>
<dbReference type="GO" id="GO:0004190">
    <property type="term" value="F:aspartic-type endopeptidase activity"/>
    <property type="evidence" value="ECO:0007669"/>
    <property type="project" value="UniProtKB-KW"/>
</dbReference>
<evidence type="ECO:0000259" key="7">
    <source>
        <dbReference type="PROSITE" id="PS51767"/>
    </source>
</evidence>
<dbReference type="PANTHER" id="PTHR47966">
    <property type="entry name" value="BETA-SITE APP-CLEAVING ENZYME, ISOFORM A-RELATED"/>
    <property type="match status" value="1"/>
</dbReference>
<keyword evidence="5" id="KW-0472">Membrane</keyword>
<dbReference type="InterPro" id="IPR001461">
    <property type="entry name" value="Aspartic_peptidase_A1"/>
</dbReference>
<feature type="signal peptide" evidence="6">
    <location>
        <begin position="1"/>
        <end position="17"/>
    </location>
</feature>
<evidence type="ECO:0000256" key="3">
    <source>
        <dbReference type="ARBA" id="ARBA00022750"/>
    </source>
</evidence>
<dbReference type="GO" id="GO:0006508">
    <property type="term" value="P:proteolysis"/>
    <property type="evidence" value="ECO:0007669"/>
    <property type="project" value="UniProtKB-KW"/>
</dbReference>
<dbReference type="Pfam" id="PF00026">
    <property type="entry name" value="Asp"/>
    <property type="match status" value="1"/>
</dbReference>
<dbReference type="PRINTS" id="PR00792">
    <property type="entry name" value="PEPSIN"/>
</dbReference>
<dbReference type="Gene3D" id="2.40.70.10">
    <property type="entry name" value="Acid Proteases"/>
    <property type="match status" value="2"/>
</dbReference>
<dbReference type="PROSITE" id="PS51767">
    <property type="entry name" value="PEPTIDASE_A1"/>
    <property type="match status" value="1"/>
</dbReference>
<dbReference type="SUPFAM" id="SSF50630">
    <property type="entry name" value="Acid proteases"/>
    <property type="match status" value="1"/>
</dbReference>
<evidence type="ECO:0000256" key="1">
    <source>
        <dbReference type="ARBA" id="ARBA00007447"/>
    </source>
</evidence>
<evidence type="ECO:0000256" key="2">
    <source>
        <dbReference type="ARBA" id="ARBA00022670"/>
    </source>
</evidence>
<dbReference type="InterPro" id="IPR033121">
    <property type="entry name" value="PEPTIDASE_A1"/>
</dbReference>
<dbReference type="InterPro" id="IPR034164">
    <property type="entry name" value="Pepsin-like_dom"/>
</dbReference>
<dbReference type="AlphaFoldDB" id="A0A1R2C009"/>
<evidence type="ECO:0000256" key="5">
    <source>
        <dbReference type="SAM" id="Phobius"/>
    </source>
</evidence>
<evidence type="ECO:0000313" key="9">
    <source>
        <dbReference type="Proteomes" id="UP000187209"/>
    </source>
</evidence>
<comment type="similarity">
    <text evidence="1">Belongs to the peptidase A1 family.</text>
</comment>
<organism evidence="8 9">
    <name type="scientific">Stentor coeruleus</name>
    <dbReference type="NCBI Taxonomy" id="5963"/>
    <lineage>
        <taxon>Eukaryota</taxon>
        <taxon>Sar</taxon>
        <taxon>Alveolata</taxon>
        <taxon>Ciliophora</taxon>
        <taxon>Postciliodesmatophora</taxon>
        <taxon>Heterotrichea</taxon>
        <taxon>Heterotrichida</taxon>
        <taxon>Stentoridae</taxon>
        <taxon>Stentor</taxon>
    </lineage>
</organism>
<dbReference type="Proteomes" id="UP000187209">
    <property type="component" value="Unassembled WGS sequence"/>
</dbReference>
<dbReference type="EMBL" id="MPUH01000343">
    <property type="protein sequence ID" value="OMJ82373.1"/>
    <property type="molecule type" value="Genomic_DNA"/>
</dbReference>
<keyword evidence="9" id="KW-1185">Reference proteome</keyword>
<keyword evidence="6" id="KW-0732">Signal</keyword>
<keyword evidence="3" id="KW-0064">Aspartyl protease</keyword>
<keyword evidence="2" id="KW-0645">Protease</keyword>
<dbReference type="InterPro" id="IPR021109">
    <property type="entry name" value="Peptidase_aspartic_dom_sf"/>
</dbReference>
<feature type="domain" description="Peptidase A1" evidence="7">
    <location>
        <begin position="68"/>
        <end position="364"/>
    </location>
</feature>
<dbReference type="CDD" id="cd05471">
    <property type="entry name" value="pepsin_like"/>
    <property type="match status" value="1"/>
</dbReference>
<comment type="caution">
    <text evidence="8">The sequence shown here is derived from an EMBL/GenBank/DDBJ whole genome shotgun (WGS) entry which is preliminary data.</text>
</comment>
<keyword evidence="5" id="KW-1133">Transmembrane helix</keyword>
<name>A0A1R2C009_9CILI</name>
<gene>
    <name evidence="8" type="ORF">SteCoe_16977</name>
</gene>
<evidence type="ECO:0000313" key="8">
    <source>
        <dbReference type="EMBL" id="OMJ82373.1"/>
    </source>
</evidence>
<dbReference type="OrthoDB" id="422879at2759"/>
<evidence type="ECO:0000256" key="4">
    <source>
        <dbReference type="ARBA" id="ARBA00022801"/>
    </source>
</evidence>
<protein>
    <recommendedName>
        <fullName evidence="7">Peptidase A1 domain-containing protein</fullName>
    </recommendedName>
</protein>
<dbReference type="PANTHER" id="PTHR47966:SF51">
    <property type="entry name" value="BETA-SITE APP-CLEAVING ENZYME, ISOFORM A-RELATED"/>
    <property type="match status" value="1"/>
</dbReference>
<reference evidence="8 9" key="1">
    <citation type="submission" date="2016-11" db="EMBL/GenBank/DDBJ databases">
        <title>The macronuclear genome of Stentor coeruleus: a giant cell with tiny introns.</title>
        <authorList>
            <person name="Slabodnick M."/>
            <person name="Ruby J.G."/>
            <person name="Reiff S.B."/>
            <person name="Swart E.C."/>
            <person name="Gosai S."/>
            <person name="Prabakaran S."/>
            <person name="Witkowska E."/>
            <person name="Larue G.E."/>
            <person name="Fisher S."/>
            <person name="Freeman R.M."/>
            <person name="Gunawardena J."/>
            <person name="Chu W."/>
            <person name="Stover N.A."/>
            <person name="Gregory B.D."/>
            <person name="Nowacki M."/>
            <person name="Derisi J."/>
            <person name="Roy S.W."/>
            <person name="Marshall W.F."/>
            <person name="Sood P."/>
        </authorList>
    </citation>
    <scope>NUCLEOTIDE SEQUENCE [LARGE SCALE GENOMIC DNA]</scope>
    <source>
        <strain evidence="8">WM001</strain>
    </source>
</reference>
<accession>A0A1R2C009</accession>
<feature type="transmembrane region" description="Helical" evidence="5">
    <location>
        <begin position="374"/>
        <end position="398"/>
    </location>
</feature>
<keyword evidence="4" id="KW-0378">Hydrolase</keyword>